<keyword evidence="2" id="KW-1185">Reference proteome</keyword>
<accession>A0A8X7UEU4</accession>
<comment type="caution">
    <text evidence="1">The sequence shown here is derived from an EMBL/GenBank/DDBJ whole genome shotgun (WGS) entry which is preliminary data.</text>
</comment>
<protein>
    <submittedName>
        <fullName evidence="1">Uncharacterized protein</fullName>
    </submittedName>
</protein>
<reference evidence="1 2" key="1">
    <citation type="submission" date="2020-02" db="EMBL/GenBank/DDBJ databases">
        <authorList>
            <person name="Ma Q."/>
            <person name="Huang Y."/>
            <person name="Song X."/>
            <person name="Pei D."/>
        </authorList>
    </citation>
    <scope>NUCLEOTIDE SEQUENCE [LARGE SCALE GENOMIC DNA]</scope>
    <source>
        <strain evidence="1">Sxm20200214</strain>
        <tissue evidence="1">Leaf</tissue>
    </source>
</reference>
<dbReference type="EMBL" id="JAAMPC010000012">
    <property type="protein sequence ID" value="KAG2274921.1"/>
    <property type="molecule type" value="Genomic_DNA"/>
</dbReference>
<organism evidence="1 2">
    <name type="scientific">Brassica carinata</name>
    <name type="common">Ethiopian mustard</name>
    <name type="synonym">Abyssinian cabbage</name>
    <dbReference type="NCBI Taxonomy" id="52824"/>
    <lineage>
        <taxon>Eukaryota</taxon>
        <taxon>Viridiplantae</taxon>
        <taxon>Streptophyta</taxon>
        <taxon>Embryophyta</taxon>
        <taxon>Tracheophyta</taxon>
        <taxon>Spermatophyta</taxon>
        <taxon>Magnoliopsida</taxon>
        <taxon>eudicotyledons</taxon>
        <taxon>Gunneridae</taxon>
        <taxon>Pentapetalae</taxon>
        <taxon>rosids</taxon>
        <taxon>malvids</taxon>
        <taxon>Brassicales</taxon>
        <taxon>Brassicaceae</taxon>
        <taxon>Brassiceae</taxon>
        <taxon>Brassica</taxon>
    </lineage>
</organism>
<evidence type="ECO:0000313" key="2">
    <source>
        <dbReference type="Proteomes" id="UP000886595"/>
    </source>
</evidence>
<sequence>MVYVTQERCYWGRVFSRVELCLLFFRNAVPREAAMVQEAEDRAHCLWYYGGTAGDEPNMDKSKLDTRVLQRTVMELHHQVLYRFCKLFADIFESSTDIAVHNGIYKKEL</sequence>
<gene>
    <name evidence="1" type="ORF">Bca52824_057476</name>
</gene>
<dbReference type="Proteomes" id="UP000886595">
    <property type="component" value="Unassembled WGS sequence"/>
</dbReference>
<dbReference type="AlphaFoldDB" id="A0A8X7UEU4"/>
<evidence type="ECO:0000313" key="1">
    <source>
        <dbReference type="EMBL" id="KAG2274921.1"/>
    </source>
</evidence>
<name>A0A8X7UEU4_BRACI</name>
<proteinExistence type="predicted"/>